<dbReference type="Proteomes" id="UP000601055">
    <property type="component" value="Unassembled WGS sequence"/>
</dbReference>
<evidence type="ECO:0000259" key="3">
    <source>
        <dbReference type="Pfam" id="PF14326"/>
    </source>
</evidence>
<reference evidence="4" key="1">
    <citation type="submission" date="2019-11" db="EMBL/GenBank/DDBJ databases">
        <title>Description of Pedobacter sp. LMG 31464T.</title>
        <authorList>
            <person name="Carlier A."/>
            <person name="Qi S."/>
            <person name="Vandamme P."/>
        </authorList>
    </citation>
    <scope>NUCLEOTIDE SEQUENCE</scope>
    <source>
        <strain evidence="4">LMG 31464</strain>
    </source>
</reference>
<dbReference type="PANTHER" id="PTHR48104">
    <property type="entry name" value="METACASPASE-4"/>
    <property type="match status" value="1"/>
</dbReference>
<sequence length="684" mass="73957">MKTRLMLSLLALFFTVSVAQAQKKHALIFAIGDYPEDGGWGKISSAQDVGYIKNTLLKQGFPDANIKTVAEASATKEGIETALKNLIASVDANSNDVVVIHFSSHGEQIADNNGDEADGYDEAIVSYNAALYTKETEKEALARGNKGLNRAEFDKLQANYFRDDEFGTYIQQLRAKLGKGGDVVVFMDNCHSGSGTRGSAKVRGGKGALTYEGYKPDVKKTTGDEVFKDASTARGNENELASYVVISAAQASELNYETTGDDNVGMGSLTYAVSKVFENLKPGTTYRTLFAKIQAIMNEKVPGQHPVLEGNGLERELFGGKFVKQEPFIYVDKINNPLEIEVKAGSFAGLSAGAKVNVYPAGTTDPSKVIALAKGVVTKATNYKATIKLDKPTKATQAALLYVFIAEPLFNTKPIVVGFAPVARGNVAYTSTETAQITAALKKIPLVSLVGTPDLLIGKGDGKDTISVASNGYRFTDITSATDTIALKSAINRFAQYQLLQKLVFRDSNIMAQVKLIPIVNGKPDETVMNAKFDDRTYNFVDGDKVMLWIKNTGKKAVYVNILDLQPNGIINTFLPNVAQEIYPADLKIEPGQTRTFDKYEIELGEPFGTEVLKVFVTTKEINLEGLATPKTARGDSGKKGVLSILEGLVDQSSSVTTRGPKVVSVKEAEGSVYNILYILKPKQ</sequence>
<evidence type="ECO:0000256" key="1">
    <source>
        <dbReference type="SAM" id="SignalP"/>
    </source>
</evidence>
<dbReference type="InterPro" id="IPR011600">
    <property type="entry name" value="Pept_C14_caspase"/>
</dbReference>
<protein>
    <recommendedName>
        <fullName evidence="6">Caspase domain-containing protein</fullName>
    </recommendedName>
</protein>
<dbReference type="Pfam" id="PF14326">
    <property type="entry name" value="DUF4384"/>
    <property type="match status" value="1"/>
</dbReference>
<dbReference type="GO" id="GO:0005737">
    <property type="term" value="C:cytoplasm"/>
    <property type="evidence" value="ECO:0007669"/>
    <property type="project" value="TreeGrafter"/>
</dbReference>
<feature type="domain" description="Peptidase C14 caspase" evidence="2">
    <location>
        <begin position="23"/>
        <end position="317"/>
    </location>
</feature>
<dbReference type="GO" id="GO:0004197">
    <property type="term" value="F:cysteine-type endopeptidase activity"/>
    <property type="evidence" value="ECO:0007669"/>
    <property type="project" value="InterPro"/>
</dbReference>
<feature type="signal peptide" evidence="1">
    <location>
        <begin position="1"/>
        <end position="21"/>
    </location>
</feature>
<evidence type="ECO:0000259" key="2">
    <source>
        <dbReference type="Pfam" id="PF00656"/>
    </source>
</evidence>
<dbReference type="EMBL" id="WNXD01000001">
    <property type="protein sequence ID" value="MBB2144612.1"/>
    <property type="molecule type" value="Genomic_DNA"/>
</dbReference>
<organism evidence="4 5">
    <name type="scientific">Pedobacter planticolens</name>
    <dbReference type="NCBI Taxonomy" id="2679964"/>
    <lineage>
        <taxon>Bacteria</taxon>
        <taxon>Pseudomonadati</taxon>
        <taxon>Bacteroidota</taxon>
        <taxon>Sphingobacteriia</taxon>
        <taxon>Sphingobacteriales</taxon>
        <taxon>Sphingobacteriaceae</taxon>
        <taxon>Pedobacter</taxon>
    </lineage>
</organism>
<dbReference type="InterPro" id="IPR025493">
    <property type="entry name" value="DUF4384"/>
</dbReference>
<accession>A0A923IVZ8</accession>
<dbReference type="Pfam" id="PF00656">
    <property type="entry name" value="Peptidase_C14"/>
    <property type="match status" value="1"/>
</dbReference>
<evidence type="ECO:0000313" key="4">
    <source>
        <dbReference type="EMBL" id="MBB2144612.1"/>
    </source>
</evidence>
<dbReference type="Gene3D" id="3.40.50.1460">
    <property type="match status" value="1"/>
</dbReference>
<gene>
    <name evidence="4" type="ORF">GM921_03890</name>
</gene>
<dbReference type="GO" id="GO:0006508">
    <property type="term" value="P:proteolysis"/>
    <property type="evidence" value="ECO:0007669"/>
    <property type="project" value="InterPro"/>
</dbReference>
<keyword evidence="5" id="KW-1185">Reference proteome</keyword>
<dbReference type="PANTHER" id="PTHR48104:SF30">
    <property type="entry name" value="METACASPASE-1"/>
    <property type="match status" value="1"/>
</dbReference>
<feature type="domain" description="DUF4384" evidence="3">
    <location>
        <begin position="542"/>
        <end position="620"/>
    </location>
</feature>
<evidence type="ECO:0008006" key="6">
    <source>
        <dbReference type="Google" id="ProtNLM"/>
    </source>
</evidence>
<name>A0A923IVZ8_9SPHI</name>
<dbReference type="AlphaFoldDB" id="A0A923IVZ8"/>
<dbReference type="InterPro" id="IPR050452">
    <property type="entry name" value="Metacaspase"/>
</dbReference>
<proteinExistence type="predicted"/>
<evidence type="ECO:0000313" key="5">
    <source>
        <dbReference type="Proteomes" id="UP000601055"/>
    </source>
</evidence>
<dbReference type="SUPFAM" id="SSF52129">
    <property type="entry name" value="Caspase-like"/>
    <property type="match status" value="1"/>
</dbReference>
<comment type="caution">
    <text evidence="4">The sequence shown here is derived from an EMBL/GenBank/DDBJ whole genome shotgun (WGS) entry which is preliminary data.</text>
</comment>
<keyword evidence="1" id="KW-0732">Signal</keyword>
<dbReference type="RefSeq" id="WP_182921297.1">
    <property type="nucleotide sequence ID" value="NZ_WNXD01000001.1"/>
</dbReference>
<dbReference type="InterPro" id="IPR029030">
    <property type="entry name" value="Caspase-like_dom_sf"/>
</dbReference>
<feature type="chain" id="PRO_5037771744" description="Caspase domain-containing protein" evidence="1">
    <location>
        <begin position="22"/>
        <end position="684"/>
    </location>
</feature>